<gene>
    <name evidence="1" type="ORF">UTRI_01569</name>
</gene>
<organism evidence="1 2">
    <name type="scientific">Ustilago trichophora</name>
    <dbReference type="NCBI Taxonomy" id="86804"/>
    <lineage>
        <taxon>Eukaryota</taxon>
        <taxon>Fungi</taxon>
        <taxon>Dikarya</taxon>
        <taxon>Basidiomycota</taxon>
        <taxon>Ustilaginomycotina</taxon>
        <taxon>Ustilaginomycetes</taxon>
        <taxon>Ustilaginales</taxon>
        <taxon>Ustilaginaceae</taxon>
        <taxon>Ustilago</taxon>
    </lineage>
</organism>
<sequence length="127" mass="13951">MAHQQSQNARPRFAWVEAPIARNQDAVYALSSSAQVQNIAKRRRRGGHELRASLLVFSFVFNGAEAVIGPVSQRRAAFEASVRGWSGRRSEASRTVGYWAAPMSSGYRAQMVAAKAQRPLPHCIGLV</sequence>
<dbReference type="Proteomes" id="UP000324022">
    <property type="component" value="Unassembled WGS sequence"/>
</dbReference>
<accession>A0A5C3E013</accession>
<evidence type="ECO:0000313" key="2">
    <source>
        <dbReference type="Proteomes" id="UP000324022"/>
    </source>
</evidence>
<dbReference type="EMBL" id="OOIN01000004">
    <property type="protein sequence ID" value="SPO22891.1"/>
    <property type="molecule type" value="Genomic_DNA"/>
</dbReference>
<evidence type="ECO:0000313" key="1">
    <source>
        <dbReference type="EMBL" id="SPO22891.1"/>
    </source>
</evidence>
<reference evidence="1 2" key="1">
    <citation type="submission" date="2018-03" db="EMBL/GenBank/DDBJ databases">
        <authorList>
            <person name="Guldener U."/>
        </authorList>
    </citation>
    <scope>NUCLEOTIDE SEQUENCE [LARGE SCALE GENOMIC DNA]</scope>
    <source>
        <strain evidence="1 2">NBRC100155</strain>
    </source>
</reference>
<proteinExistence type="predicted"/>
<protein>
    <submittedName>
        <fullName evidence="1">Uncharacterized protein</fullName>
    </submittedName>
</protein>
<keyword evidence="2" id="KW-1185">Reference proteome</keyword>
<name>A0A5C3E013_9BASI</name>
<dbReference type="AlphaFoldDB" id="A0A5C3E013"/>